<dbReference type="Proteomes" id="UP000594638">
    <property type="component" value="Unassembled WGS sequence"/>
</dbReference>
<reference evidence="6 7" key="1">
    <citation type="submission" date="2019-12" db="EMBL/GenBank/DDBJ databases">
        <authorList>
            <person name="Alioto T."/>
            <person name="Alioto T."/>
            <person name="Gomez Garrido J."/>
        </authorList>
    </citation>
    <scope>NUCLEOTIDE SEQUENCE [LARGE SCALE GENOMIC DNA]</scope>
</reference>
<proteinExistence type="predicted"/>
<evidence type="ECO:0000313" key="6">
    <source>
        <dbReference type="EMBL" id="CAA2934429.1"/>
    </source>
</evidence>
<keyword evidence="2" id="KW-0677">Repeat</keyword>
<accession>A0A8S0P987</accession>
<name>A0A8S0P987_OLEEU</name>
<dbReference type="Gramene" id="OE9A028550T2">
    <property type="protein sequence ID" value="OE9A028550C2"/>
    <property type="gene ID" value="OE9A028550"/>
</dbReference>
<keyword evidence="4" id="KW-0175">Coiled coil</keyword>
<sequence length="262" mass="30490">MQLSGRIKEEIEIFQLKLKQLEEGIAFGGKKTKIARYKRKKIQITIEKDLLGNLAWAYMQQGDFKSAEEHKHYRRGLSFKPDKNKQCNLSVCLMHTNKLTADKFLLQNVRVPSENEHVDESYAKSFKRATKMLTELESQHVFKATERGKDSENLIVEENTICLNPESNIPEVMPQILEKHLAYVDGDWTKRPLGNLSRVDSEERWNFMAYDGQKKASMEEYKLFSELHFSGDRTNSRETSGFSISLTLVAWNLKQLKKIRKI</sequence>
<dbReference type="InterPro" id="IPR011990">
    <property type="entry name" value="TPR-like_helical_dom_sf"/>
</dbReference>
<dbReference type="EMBL" id="CACTIH010000014">
    <property type="protein sequence ID" value="CAA2934429.1"/>
    <property type="molecule type" value="Genomic_DNA"/>
</dbReference>
<comment type="subcellular location">
    <subcellularLocation>
        <location evidence="1">Nucleus</location>
    </subcellularLocation>
</comment>
<keyword evidence="3" id="KW-0802">TPR repeat</keyword>
<dbReference type="PANTHER" id="PTHR36326:SF4">
    <property type="entry name" value="PROTEIN POLLENLESS 3-LIKE 1"/>
    <property type="match status" value="1"/>
</dbReference>
<comment type="caution">
    <text evidence="6">The sequence shown here is derived from an EMBL/GenBank/DDBJ whole genome shotgun (WGS) entry which is preliminary data.</text>
</comment>
<keyword evidence="7" id="KW-1185">Reference proteome</keyword>
<dbReference type="InterPro" id="IPR044961">
    <property type="entry name" value="MS5/SDI1"/>
</dbReference>
<dbReference type="GO" id="GO:0005634">
    <property type="term" value="C:nucleus"/>
    <property type="evidence" value="ECO:0007669"/>
    <property type="project" value="UniProtKB-SubCell"/>
</dbReference>
<evidence type="ECO:0000256" key="1">
    <source>
        <dbReference type="ARBA" id="ARBA00004123"/>
    </source>
</evidence>
<keyword evidence="5" id="KW-0539">Nucleus</keyword>
<evidence type="ECO:0000256" key="5">
    <source>
        <dbReference type="ARBA" id="ARBA00023242"/>
    </source>
</evidence>
<gene>
    <name evidence="6" type="ORF">OLEA9_A028550</name>
</gene>
<dbReference type="Gene3D" id="1.25.40.10">
    <property type="entry name" value="Tetratricopeptide repeat domain"/>
    <property type="match status" value="1"/>
</dbReference>
<evidence type="ECO:0000313" key="7">
    <source>
        <dbReference type="Proteomes" id="UP000594638"/>
    </source>
</evidence>
<evidence type="ECO:0000256" key="3">
    <source>
        <dbReference type="ARBA" id="ARBA00022803"/>
    </source>
</evidence>
<dbReference type="PANTHER" id="PTHR36326">
    <property type="entry name" value="PROTEIN POLLENLESS 3-LIKE 2"/>
    <property type="match status" value="1"/>
</dbReference>
<dbReference type="AlphaFoldDB" id="A0A8S0P987"/>
<evidence type="ECO:0000256" key="4">
    <source>
        <dbReference type="ARBA" id="ARBA00023054"/>
    </source>
</evidence>
<protein>
    <submittedName>
        <fullName evidence="6">Pollenless 3</fullName>
    </submittedName>
</protein>
<organism evidence="6 7">
    <name type="scientific">Olea europaea subsp. europaea</name>
    <dbReference type="NCBI Taxonomy" id="158383"/>
    <lineage>
        <taxon>Eukaryota</taxon>
        <taxon>Viridiplantae</taxon>
        <taxon>Streptophyta</taxon>
        <taxon>Embryophyta</taxon>
        <taxon>Tracheophyta</taxon>
        <taxon>Spermatophyta</taxon>
        <taxon>Magnoliopsida</taxon>
        <taxon>eudicotyledons</taxon>
        <taxon>Gunneridae</taxon>
        <taxon>Pentapetalae</taxon>
        <taxon>asterids</taxon>
        <taxon>lamiids</taxon>
        <taxon>Lamiales</taxon>
        <taxon>Oleaceae</taxon>
        <taxon>Oleeae</taxon>
        <taxon>Olea</taxon>
    </lineage>
</organism>
<evidence type="ECO:0000256" key="2">
    <source>
        <dbReference type="ARBA" id="ARBA00022737"/>
    </source>
</evidence>
<dbReference type="OrthoDB" id="1620277at2759"/>